<dbReference type="RefSeq" id="WP_124194707.1">
    <property type="nucleotide sequence ID" value="NZ_REGA01000003.1"/>
</dbReference>
<feature type="domain" description="HTH bat-type" evidence="3">
    <location>
        <begin position="154"/>
        <end position="202"/>
    </location>
</feature>
<name>A0A3N6M091_NATCH</name>
<accession>A0A3N6M091</accession>
<proteinExistence type="predicted"/>
<dbReference type="OrthoDB" id="156233at2157"/>
<dbReference type="Pfam" id="PF15915">
    <property type="entry name" value="BAT"/>
    <property type="match status" value="1"/>
</dbReference>
<protein>
    <submittedName>
        <fullName evidence="5">Bacterio-opsin activator</fullName>
    </submittedName>
</protein>
<dbReference type="InterPro" id="IPR013324">
    <property type="entry name" value="RNA_pol_sigma_r3/r4-like"/>
</dbReference>
<dbReference type="Proteomes" id="UP000282323">
    <property type="component" value="Unassembled WGS sequence"/>
</dbReference>
<sequence length="214" mass="24150">MSVIAEISVPVDAFVLGRILDDVPAVEIELERIVPLEEGITPLFWISGASAGEIEAILRDQPEIENFDVVTRIGNRALFEVTWDPEITGLIQALMETRAKILEATGTARRWDFKIRFHSHDNLSSFNVRLTNLGITVTLRKIYVPSPDDTTDVLSSDQRELLLLAHREGYFKVPRRTTLSELATKEGVSDSAISQRLRRALDSFISYELISKRQ</sequence>
<reference evidence="5 6" key="1">
    <citation type="submission" date="2018-10" db="EMBL/GenBank/DDBJ databases">
        <title>Natrarchaeobius chitinivorans gen. nov., sp. nov., and Natrarchaeobius haloalkaliphilus sp. nov., alkaliphilic, chitin-utilizing haloarchaea from hypersaline alkaline lakes.</title>
        <authorList>
            <person name="Sorokin D.Y."/>
            <person name="Elcheninov A.G."/>
            <person name="Kostrikina N.A."/>
            <person name="Bale N.J."/>
            <person name="Sinninghe Damste J.S."/>
            <person name="Khijniak T.V."/>
            <person name="Kublanov I.V."/>
            <person name="Toshchakov S.V."/>
        </authorList>
    </citation>
    <scope>NUCLEOTIDE SEQUENCE [LARGE SCALE GENOMIC DNA]</scope>
    <source>
        <strain evidence="5 6">AArcht4T</strain>
    </source>
</reference>
<dbReference type="PANTHER" id="PTHR34236:SF1">
    <property type="entry name" value="DIMETHYL SULFOXIDE REDUCTASE TRANSCRIPTIONAL ACTIVATOR"/>
    <property type="match status" value="1"/>
</dbReference>
<dbReference type="EMBL" id="REGA01000003">
    <property type="protein sequence ID" value="RQG96633.1"/>
    <property type="molecule type" value="Genomic_DNA"/>
</dbReference>
<dbReference type="InterPro" id="IPR031803">
    <property type="entry name" value="BAT_GAF/HTH-assoc"/>
</dbReference>
<dbReference type="InterPro" id="IPR007050">
    <property type="entry name" value="HTH_bacterioopsin"/>
</dbReference>
<evidence type="ECO:0000256" key="2">
    <source>
        <dbReference type="ARBA" id="ARBA00023163"/>
    </source>
</evidence>
<evidence type="ECO:0000259" key="3">
    <source>
        <dbReference type="Pfam" id="PF04967"/>
    </source>
</evidence>
<evidence type="ECO:0000259" key="4">
    <source>
        <dbReference type="Pfam" id="PF15915"/>
    </source>
</evidence>
<keyword evidence="2" id="KW-0804">Transcription</keyword>
<organism evidence="5 6">
    <name type="scientific">Natrarchaeobius chitinivorans</name>
    <dbReference type="NCBI Taxonomy" id="1679083"/>
    <lineage>
        <taxon>Archaea</taxon>
        <taxon>Methanobacteriati</taxon>
        <taxon>Methanobacteriota</taxon>
        <taxon>Stenosarchaea group</taxon>
        <taxon>Halobacteria</taxon>
        <taxon>Halobacteriales</taxon>
        <taxon>Natrialbaceae</taxon>
        <taxon>Natrarchaeobius</taxon>
    </lineage>
</organism>
<keyword evidence="1" id="KW-0805">Transcription regulation</keyword>
<feature type="domain" description="Bacterioopsin transcriptional activator GAF and HTH associated" evidence="4">
    <location>
        <begin position="13"/>
        <end position="140"/>
    </location>
</feature>
<gene>
    <name evidence="5" type="ORF">EA473_05865</name>
</gene>
<dbReference type="Pfam" id="PF04967">
    <property type="entry name" value="HTH_10"/>
    <property type="match status" value="1"/>
</dbReference>
<evidence type="ECO:0000313" key="5">
    <source>
        <dbReference type="EMBL" id="RQG96633.1"/>
    </source>
</evidence>
<dbReference type="AlphaFoldDB" id="A0A3N6M091"/>
<comment type="caution">
    <text evidence="5">The sequence shown here is derived from an EMBL/GenBank/DDBJ whole genome shotgun (WGS) entry which is preliminary data.</text>
</comment>
<evidence type="ECO:0000313" key="6">
    <source>
        <dbReference type="Proteomes" id="UP000282323"/>
    </source>
</evidence>
<dbReference type="PANTHER" id="PTHR34236">
    <property type="entry name" value="DIMETHYL SULFOXIDE REDUCTASE TRANSCRIPTIONAL ACTIVATOR"/>
    <property type="match status" value="1"/>
</dbReference>
<dbReference type="SUPFAM" id="SSF88659">
    <property type="entry name" value="Sigma3 and sigma4 domains of RNA polymerase sigma factors"/>
    <property type="match status" value="1"/>
</dbReference>
<keyword evidence="6" id="KW-1185">Reference proteome</keyword>
<evidence type="ECO:0000256" key="1">
    <source>
        <dbReference type="ARBA" id="ARBA00023015"/>
    </source>
</evidence>